<reference evidence="1" key="1">
    <citation type="journal article" date="2014" name="Int. J. Syst. Evol. Microbiol.">
        <title>Complete genome sequence of Corynebacterium casei LMG S-19264T (=DSM 44701T), isolated from a smear-ripened cheese.</title>
        <authorList>
            <consortium name="US DOE Joint Genome Institute (JGI-PGF)"/>
            <person name="Walter F."/>
            <person name="Albersmeier A."/>
            <person name="Kalinowski J."/>
            <person name="Ruckert C."/>
        </authorList>
    </citation>
    <scope>NUCLEOTIDE SEQUENCE</scope>
    <source>
        <strain evidence="1">KCTC 23224</strain>
    </source>
</reference>
<sequence>MFRIQRIFKILKNTLSIFSMILVVGVLQSSGRNSFNYAVNEFGIVGSDKICLLTGNTLEEFFGGGNPVTDVYRWEIIEPDGLIRIFQGGGAFQVLAYTFSKTGNHSIKLSIQRGGVQIFSDEKTVSVVLGAPGILESTYLLCENQDLLLRAIDPNSPDVDDYFFEWRKDNVDLVISNKNELVVSDAGKYSLTYFFIDSDGNRACENFLNTEVKLAEDFELEINGVIFCEGNEVRIRPSEQNSGAWFIKREGEDKIFLGNRESLELNTSELQGFGEYTIFFEVSNPSNPTCSLEKSVQFTFNPSALVSIEFVKKVSDCTASDGSLLIRALTDIDWMYYVIDAENEQFSPGFSLLEGEEKILEGLSSGVYIFEAIRAGCINAFSSVVPLENTPPSLVFSVDPDLIVPERCTTNGKSIGSFTVSFQIPPDDLRFELYSPRGVLVNSGEFDSESQLDFVVEVSGGTYFLEIFSLIEDSDDESCKVPNTVEIEVLGLPQVEFSVPEIINFCSNYELKPNFDTNQNLEFSLINLDDDSVEELVGASFLIEKEGRYALTGRSLDFPDDICPRRIEIVATSVEPVIFEELFVSQDCQGNQIWEVELQNYAPNQVNVRWFDPSGQLVSTGLSMRPVTFGDYKVEVQPINILGACPDSFSSFFVSEPVLSVDVALNSTPLCPSLPDASISLISDFDNIGRIVWRFFGNEGQIEELVSFENEPVIIGSKAGIYEVAVFNSLNTACEIGRTSIEVNQSSDLTDFDVPMSLLTICEFYDWTPTTDFELEFLLIFPDGNEEVKMKGDSFRLNQAGEYLLRGIPVGPSNEPFCPIEKSFEVALVSPINFSPEFIDRDCDGFFTYSANIGQVDASLATFYWRNSAGEIVGSNQIFQTNIPGIYTLEVQPLGSIPCDVVLQSFEVEEPVLSLAIELEADPFCPEANFTLIRINEVDSELYQVSWVFISPFNNIVPLNEFEGEIEIAVNQEGTYEVTILDDIGCVLASDQVLLLRSSDPIRPTIKERYQICREYEIGELINPGNFLAYSWILGEQIQSSSSVFKPQLPGEWSLIVTSLEGCDYQVDFLVEEECELKVTLPNAMILNDPARDFRIYTNYLVDEIEVYIFNKWGQQVFHCKNSDAVNSITACEWDGSYGGEKLVPGAYAVRIIYRNVGESITKNLNTTLTVFQ</sequence>
<protein>
    <recommendedName>
        <fullName evidence="3">C-terminal domain of CHU protein family protein</fullName>
    </recommendedName>
</protein>
<evidence type="ECO:0008006" key="3">
    <source>
        <dbReference type="Google" id="ProtNLM"/>
    </source>
</evidence>
<gene>
    <name evidence="1" type="ORF">GCM10008106_12420</name>
</gene>
<evidence type="ECO:0000313" key="2">
    <source>
        <dbReference type="Proteomes" id="UP000642809"/>
    </source>
</evidence>
<dbReference type="AlphaFoldDB" id="A0A8J3G4S8"/>
<name>A0A8J3G4S8_9BACT</name>
<dbReference type="EMBL" id="BMYF01000006">
    <property type="protein sequence ID" value="GHB33035.1"/>
    <property type="molecule type" value="Genomic_DNA"/>
</dbReference>
<organism evidence="1 2">
    <name type="scientific">Mongoliitalea lutea</name>
    <dbReference type="NCBI Taxonomy" id="849756"/>
    <lineage>
        <taxon>Bacteria</taxon>
        <taxon>Pseudomonadati</taxon>
        <taxon>Bacteroidota</taxon>
        <taxon>Cytophagia</taxon>
        <taxon>Cytophagales</taxon>
        <taxon>Cyclobacteriaceae</taxon>
        <taxon>Mongoliitalea</taxon>
    </lineage>
</organism>
<reference evidence="1" key="2">
    <citation type="submission" date="2020-09" db="EMBL/GenBank/DDBJ databases">
        <authorList>
            <person name="Sun Q."/>
            <person name="Kim S."/>
        </authorList>
    </citation>
    <scope>NUCLEOTIDE SEQUENCE</scope>
    <source>
        <strain evidence="1">KCTC 23224</strain>
    </source>
</reference>
<accession>A0A8J3G4S8</accession>
<proteinExistence type="predicted"/>
<comment type="caution">
    <text evidence="1">The sequence shown here is derived from an EMBL/GenBank/DDBJ whole genome shotgun (WGS) entry which is preliminary data.</text>
</comment>
<dbReference type="Proteomes" id="UP000642809">
    <property type="component" value="Unassembled WGS sequence"/>
</dbReference>
<evidence type="ECO:0000313" key="1">
    <source>
        <dbReference type="EMBL" id="GHB33035.1"/>
    </source>
</evidence>
<keyword evidence="2" id="KW-1185">Reference proteome</keyword>